<keyword evidence="3" id="KW-1185">Reference proteome</keyword>
<dbReference type="Gene3D" id="3.30.70.270">
    <property type="match status" value="1"/>
</dbReference>
<dbReference type="Pfam" id="PF00078">
    <property type="entry name" value="RVT_1"/>
    <property type="match status" value="1"/>
</dbReference>
<dbReference type="Gene3D" id="3.10.10.10">
    <property type="entry name" value="HIV Type 1 Reverse Transcriptase, subunit A, domain 1"/>
    <property type="match status" value="1"/>
</dbReference>
<feature type="domain" description="Reverse transcriptase" evidence="1">
    <location>
        <begin position="395"/>
        <end position="514"/>
    </location>
</feature>
<dbReference type="SUPFAM" id="SSF56672">
    <property type="entry name" value="DNA/RNA polymerases"/>
    <property type="match status" value="1"/>
</dbReference>
<name>A0A4Y2W131_ARAVE</name>
<comment type="caution">
    <text evidence="2">The sequence shown here is derived from an EMBL/GenBank/DDBJ whole genome shotgun (WGS) entry which is preliminary data.</text>
</comment>
<dbReference type="InterPro" id="IPR000477">
    <property type="entry name" value="RT_dom"/>
</dbReference>
<dbReference type="InterPro" id="IPR043128">
    <property type="entry name" value="Rev_trsase/Diguanyl_cyclase"/>
</dbReference>
<sequence>MKWNSTAHGLMAAATSNGEDRVDHCLFCSGDHKSYLCRVGSVYERKEVLHRKGLCFFCLGKHTSRQCFRRRSCNRCKGQHNQAICFKVENKTNVSHKESSENKSEVGGAAAESQVLSTISERKSQCVLLKTCDVKIRNEIKVTRARLLLDNGSMRSFVDKDIALLENREKPDFSVKIEALVTEQISGSDLPPSNLKAEIVQKYLEGFQLADSCSRGKVAVLIGADYYHNIVLGGIRRLKGQLVATETIFGWCLIGRDSDVRDVSVSLNIVIEEDLISGLIKKFWELESLGIVENEFSDPTNDSVLQRFESEIEYENSRYRRIIELVPNTCDTEQIIFYLPHREVVRNDRSSRKFRVVFDASSHDVGEVSLNDCLHIGPSLCPDIFDLLLRFRLYPIAFTADIKQAFLQIEVNEKDRDVSRFLFTDDPTDGSKSPQIYRFTRVLFGVNSSPFMLGATIKHHLRTYQGIYPETSEFLNNCIYVDDIIGGHHNTEDAYRTSTECMHIFREAGMTLHKWQTNSEELRKLWVKEDMVSGDSSQVVEPSGFPFKVLGVSWNKREDSLYFDVQHLVTFLSSPVNSKRCLLQAIGRIFGHGNS</sequence>
<dbReference type="AlphaFoldDB" id="A0A4Y2W131"/>
<dbReference type="PANTHER" id="PTHR47331">
    <property type="entry name" value="PHD-TYPE DOMAIN-CONTAINING PROTEIN"/>
    <property type="match status" value="1"/>
</dbReference>
<evidence type="ECO:0000259" key="1">
    <source>
        <dbReference type="Pfam" id="PF00078"/>
    </source>
</evidence>
<proteinExistence type="predicted"/>
<dbReference type="OrthoDB" id="8046937at2759"/>
<dbReference type="InterPro" id="IPR043502">
    <property type="entry name" value="DNA/RNA_pol_sf"/>
</dbReference>
<gene>
    <name evidence="2" type="ORF">AVEN_201529_1</name>
</gene>
<protein>
    <recommendedName>
        <fullName evidence="1">Reverse transcriptase domain-containing protein</fullName>
    </recommendedName>
</protein>
<dbReference type="PANTHER" id="PTHR47331:SF5">
    <property type="entry name" value="RIBONUCLEASE H"/>
    <property type="match status" value="1"/>
</dbReference>
<organism evidence="2 3">
    <name type="scientific">Araneus ventricosus</name>
    <name type="common">Orbweaver spider</name>
    <name type="synonym">Epeira ventricosa</name>
    <dbReference type="NCBI Taxonomy" id="182803"/>
    <lineage>
        <taxon>Eukaryota</taxon>
        <taxon>Metazoa</taxon>
        <taxon>Ecdysozoa</taxon>
        <taxon>Arthropoda</taxon>
        <taxon>Chelicerata</taxon>
        <taxon>Arachnida</taxon>
        <taxon>Araneae</taxon>
        <taxon>Araneomorphae</taxon>
        <taxon>Entelegynae</taxon>
        <taxon>Araneoidea</taxon>
        <taxon>Araneidae</taxon>
        <taxon>Araneus</taxon>
    </lineage>
</organism>
<evidence type="ECO:0000313" key="2">
    <source>
        <dbReference type="EMBL" id="GBO30256.1"/>
    </source>
</evidence>
<dbReference type="Proteomes" id="UP000499080">
    <property type="component" value="Unassembled WGS sequence"/>
</dbReference>
<accession>A0A4Y2W131</accession>
<dbReference type="EMBL" id="BGPR01053443">
    <property type="protein sequence ID" value="GBO30256.1"/>
    <property type="molecule type" value="Genomic_DNA"/>
</dbReference>
<dbReference type="GO" id="GO:0071897">
    <property type="term" value="P:DNA biosynthetic process"/>
    <property type="evidence" value="ECO:0007669"/>
    <property type="project" value="UniProtKB-ARBA"/>
</dbReference>
<evidence type="ECO:0000313" key="3">
    <source>
        <dbReference type="Proteomes" id="UP000499080"/>
    </source>
</evidence>
<reference evidence="2 3" key="1">
    <citation type="journal article" date="2019" name="Sci. Rep.">
        <title>Orb-weaving spider Araneus ventricosus genome elucidates the spidroin gene catalogue.</title>
        <authorList>
            <person name="Kono N."/>
            <person name="Nakamura H."/>
            <person name="Ohtoshi R."/>
            <person name="Moran D.A.P."/>
            <person name="Shinohara A."/>
            <person name="Yoshida Y."/>
            <person name="Fujiwara M."/>
            <person name="Mori M."/>
            <person name="Tomita M."/>
            <person name="Arakawa K."/>
        </authorList>
    </citation>
    <scope>NUCLEOTIDE SEQUENCE [LARGE SCALE GENOMIC DNA]</scope>
</reference>